<name>A0ABP8WU07_9MICO</name>
<dbReference type="EMBL" id="BAABHM010000007">
    <property type="protein sequence ID" value="GAA4695455.1"/>
    <property type="molecule type" value="Genomic_DNA"/>
</dbReference>
<dbReference type="Pfam" id="PF00005">
    <property type="entry name" value="ABC_tran"/>
    <property type="match status" value="1"/>
</dbReference>
<dbReference type="Proteomes" id="UP001500843">
    <property type="component" value="Unassembled WGS sequence"/>
</dbReference>
<dbReference type="CDD" id="cd03230">
    <property type="entry name" value="ABC_DR_subfamily_A"/>
    <property type="match status" value="1"/>
</dbReference>
<keyword evidence="5 8" id="KW-0067">ATP-binding</keyword>
<dbReference type="SMART" id="SM00382">
    <property type="entry name" value="AAA"/>
    <property type="match status" value="1"/>
</dbReference>
<evidence type="ECO:0000256" key="4">
    <source>
        <dbReference type="ARBA" id="ARBA00022741"/>
    </source>
</evidence>
<comment type="similarity">
    <text evidence="2">Belongs to the ABC transporter superfamily.</text>
</comment>
<dbReference type="RefSeq" id="WP_253870810.1">
    <property type="nucleotide sequence ID" value="NZ_BAABHM010000007.1"/>
</dbReference>
<reference evidence="9" key="1">
    <citation type="journal article" date="2019" name="Int. J. Syst. Evol. Microbiol.">
        <title>The Global Catalogue of Microorganisms (GCM) 10K type strain sequencing project: providing services to taxonomists for standard genome sequencing and annotation.</title>
        <authorList>
            <consortium name="The Broad Institute Genomics Platform"/>
            <consortium name="The Broad Institute Genome Sequencing Center for Infectious Disease"/>
            <person name="Wu L."/>
            <person name="Ma J."/>
        </authorList>
    </citation>
    <scope>NUCLEOTIDE SEQUENCE [LARGE SCALE GENOMIC DNA]</scope>
    <source>
        <strain evidence="9">JCM 17975</strain>
    </source>
</reference>
<evidence type="ECO:0000256" key="5">
    <source>
        <dbReference type="ARBA" id="ARBA00022840"/>
    </source>
</evidence>
<dbReference type="InterPro" id="IPR017871">
    <property type="entry name" value="ABC_transporter-like_CS"/>
</dbReference>
<dbReference type="InterPro" id="IPR003593">
    <property type="entry name" value="AAA+_ATPase"/>
</dbReference>
<protein>
    <submittedName>
        <fullName evidence="8">ABC transporter ATP-binding protein</fullName>
    </submittedName>
</protein>
<dbReference type="PANTHER" id="PTHR42711:SF5">
    <property type="entry name" value="ABC TRANSPORTER ATP-BINDING PROTEIN NATA"/>
    <property type="match status" value="1"/>
</dbReference>
<keyword evidence="9" id="KW-1185">Reference proteome</keyword>
<dbReference type="SUPFAM" id="SSF52540">
    <property type="entry name" value="P-loop containing nucleoside triphosphate hydrolases"/>
    <property type="match status" value="1"/>
</dbReference>
<dbReference type="PROSITE" id="PS00211">
    <property type="entry name" value="ABC_TRANSPORTER_1"/>
    <property type="match status" value="1"/>
</dbReference>
<comment type="subcellular location">
    <subcellularLocation>
        <location evidence="1">Cell membrane</location>
        <topology evidence="1">Peripheral membrane protein</topology>
    </subcellularLocation>
</comment>
<sequence>MTVTPAVEIHDLYKSFGRVQALDGLHLTVLPGEVAGFLGPNGAGKSTAIRVLLGLLRADSGTARLFGGEAWRDAVALHRRLAYVPGDVSLWPNLTGGEAIDFLGRLRGTVDKKRKAGLLERFELDPTKKARTYSKGNRQKVALVAAFSMDADLLILDEPTSGLDPLMEAVFTQYVREAAAQGTSVLLSSHILHEVEKVCDTVTIIRNGVSVESGTLDELRHLTRSNVTAVVSGDPSGVGRLAGVHNLAAAPADGGTRVTFDVDDAQVGAAMAELTALGLHSLTAVPPSLEELFMRHYGEALPAGTAGAR</sequence>
<evidence type="ECO:0000256" key="6">
    <source>
        <dbReference type="ARBA" id="ARBA00023251"/>
    </source>
</evidence>
<dbReference type="InterPro" id="IPR027417">
    <property type="entry name" value="P-loop_NTPase"/>
</dbReference>
<keyword evidence="6" id="KW-0046">Antibiotic resistance</keyword>
<dbReference type="PANTHER" id="PTHR42711">
    <property type="entry name" value="ABC TRANSPORTER ATP-BINDING PROTEIN"/>
    <property type="match status" value="1"/>
</dbReference>
<accession>A0ABP8WU07</accession>
<dbReference type="InterPro" id="IPR050763">
    <property type="entry name" value="ABC_transporter_ATP-binding"/>
</dbReference>
<dbReference type="GO" id="GO:0005524">
    <property type="term" value="F:ATP binding"/>
    <property type="evidence" value="ECO:0007669"/>
    <property type="project" value="UniProtKB-KW"/>
</dbReference>
<proteinExistence type="inferred from homology"/>
<evidence type="ECO:0000259" key="7">
    <source>
        <dbReference type="PROSITE" id="PS50893"/>
    </source>
</evidence>
<gene>
    <name evidence="8" type="ORF">GCM10023198_14210</name>
</gene>
<evidence type="ECO:0000313" key="8">
    <source>
        <dbReference type="EMBL" id="GAA4695455.1"/>
    </source>
</evidence>
<evidence type="ECO:0000256" key="1">
    <source>
        <dbReference type="ARBA" id="ARBA00004202"/>
    </source>
</evidence>
<evidence type="ECO:0000256" key="2">
    <source>
        <dbReference type="ARBA" id="ARBA00005417"/>
    </source>
</evidence>
<evidence type="ECO:0000256" key="3">
    <source>
        <dbReference type="ARBA" id="ARBA00022448"/>
    </source>
</evidence>
<keyword evidence="4" id="KW-0547">Nucleotide-binding</keyword>
<evidence type="ECO:0000313" key="9">
    <source>
        <dbReference type="Proteomes" id="UP001500843"/>
    </source>
</evidence>
<comment type="caution">
    <text evidence="8">The sequence shown here is derived from an EMBL/GenBank/DDBJ whole genome shotgun (WGS) entry which is preliminary data.</text>
</comment>
<feature type="domain" description="ABC transporter" evidence="7">
    <location>
        <begin position="7"/>
        <end position="232"/>
    </location>
</feature>
<dbReference type="PROSITE" id="PS50893">
    <property type="entry name" value="ABC_TRANSPORTER_2"/>
    <property type="match status" value="1"/>
</dbReference>
<keyword evidence="3" id="KW-0813">Transport</keyword>
<dbReference type="InterPro" id="IPR003439">
    <property type="entry name" value="ABC_transporter-like_ATP-bd"/>
</dbReference>
<dbReference type="Gene3D" id="3.40.50.300">
    <property type="entry name" value="P-loop containing nucleotide triphosphate hydrolases"/>
    <property type="match status" value="1"/>
</dbReference>
<organism evidence="8 9">
    <name type="scientific">Promicromonospora umidemergens</name>
    <dbReference type="NCBI Taxonomy" id="629679"/>
    <lineage>
        <taxon>Bacteria</taxon>
        <taxon>Bacillati</taxon>
        <taxon>Actinomycetota</taxon>
        <taxon>Actinomycetes</taxon>
        <taxon>Micrococcales</taxon>
        <taxon>Promicromonosporaceae</taxon>
        <taxon>Promicromonospora</taxon>
    </lineage>
</organism>